<protein>
    <submittedName>
        <fullName evidence="2">Uncharacterized protein</fullName>
    </submittedName>
</protein>
<gene>
    <name evidence="2" type="ORF">ARMOST_03218</name>
</gene>
<dbReference type="EMBL" id="FUEG01000002">
    <property type="protein sequence ID" value="SJK99907.1"/>
    <property type="molecule type" value="Genomic_DNA"/>
</dbReference>
<evidence type="ECO:0000256" key="1">
    <source>
        <dbReference type="SAM" id="MobiDB-lite"/>
    </source>
</evidence>
<sequence>MNANGKPKKARVKMMNPKLPPPLLTHILHDRKQPLMQPTPEFQSNAVLLREETGDLPIYGKWAKPLEHQREAEMELVKERDNTTSSSVEVEDIDEFEFSNNLHDTMMQYKSLVQVIFIPVDKRPREPTGNLPVVTKKKPCMDKDSGLAVKVTTAKGKAKNPVEDPGLMQKHFFMH</sequence>
<proteinExistence type="predicted"/>
<dbReference type="Proteomes" id="UP000219338">
    <property type="component" value="Unassembled WGS sequence"/>
</dbReference>
<feature type="region of interest" description="Disordered" evidence="1">
    <location>
        <begin position="1"/>
        <end position="21"/>
    </location>
</feature>
<name>A0A284QTY0_ARMOS</name>
<organism evidence="2 3">
    <name type="scientific">Armillaria ostoyae</name>
    <name type="common">Armillaria root rot fungus</name>
    <dbReference type="NCBI Taxonomy" id="47428"/>
    <lineage>
        <taxon>Eukaryota</taxon>
        <taxon>Fungi</taxon>
        <taxon>Dikarya</taxon>
        <taxon>Basidiomycota</taxon>
        <taxon>Agaricomycotina</taxon>
        <taxon>Agaricomycetes</taxon>
        <taxon>Agaricomycetidae</taxon>
        <taxon>Agaricales</taxon>
        <taxon>Marasmiineae</taxon>
        <taxon>Physalacriaceae</taxon>
        <taxon>Armillaria</taxon>
    </lineage>
</organism>
<evidence type="ECO:0000313" key="2">
    <source>
        <dbReference type="EMBL" id="SJK99907.1"/>
    </source>
</evidence>
<accession>A0A284QTY0</accession>
<dbReference type="AlphaFoldDB" id="A0A284QTY0"/>
<evidence type="ECO:0000313" key="3">
    <source>
        <dbReference type="Proteomes" id="UP000219338"/>
    </source>
</evidence>
<keyword evidence="3" id="KW-1185">Reference proteome</keyword>
<reference evidence="3" key="1">
    <citation type="journal article" date="2017" name="Nat. Ecol. Evol.">
        <title>Genome expansion and lineage-specific genetic innovations in the forest pathogenic fungi Armillaria.</title>
        <authorList>
            <person name="Sipos G."/>
            <person name="Prasanna A.N."/>
            <person name="Walter M.C."/>
            <person name="O'Connor E."/>
            <person name="Balint B."/>
            <person name="Krizsan K."/>
            <person name="Kiss B."/>
            <person name="Hess J."/>
            <person name="Varga T."/>
            <person name="Slot J."/>
            <person name="Riley R."/>
            <person name="Boka B."/>
            <person name="Rigling D."/>
            <person name="Barry K."/>
            <person name="Lee J."/>
            <person name="Mihaltcheva S."/>
            <person name="LaButti K."/>
            <person name="Lipzen A."/>
            <person name="Waldron R."/>
            <person name="Moloney N.M."/>
            <person name="Sperisen C."/>
            <person name="Kredics L."/>
            <person name="Vagvoelgyi C."/>
            <person name="Patrignani A."/>
            <person name="Fitzpatrick D."/>
            <person name="Nagy I."/>
            <person name="Doyle S."/>
            <person name="Anderson J.B."/>
            <person name="Grigoriev I.V."/>
            <person name="Gueldener U."/>
            <person name="Muensterkoetter M."/>
            <person name="Nagy L.G."/>
        </authorList>
    </citation>
    <scope>NUCLEOTIDE SEQUENCE [LARGE SCALE GENOMIC DNA]</scope>
    <source>
        <strain evidence="3">C18/9</strain>
    </source>
</reference>
<feature type="compositionally biased region" description="Basic residues" evidence="1">
    <location>
        <begin position="1"/>
        <end position="12"/>
    </location>
</feature>